<sequence>MPNTPGQDEVHSFKEWASNPHTPIRGSPMPNEARGYSSHHEHRPDSGQAAAYGNTQYHSGYGDGFTTPHSIYDYGKPVSPYPDASLVPPGSIYQRHDDSETKLLHENLWQQQTKGTSQPVNFSTVPLTSQSLDSPPLIRSATNRLSRQRGPSRCACWPWRWRKSWNMYLCLLFGVACAASHHFYYWSLDGRPATNQIKMMRYGTMLAFGAKAGLSAAVIVAFRQRVWTTVRKRFMTVGALDALFSATEDSQAVVSWEMVQSAKVAALLAAYVWLAPLVVVLTSNTLLVVPRRIMVSEMCPGVRTLNFTFEETYEWRKPLKIDRLYEIPLSLWNTTKEPEKDTPGWFDYYTAPNPTFQNTATIGSFLEEAVMRKNAPIETCGSGWNCSFEIQFTAPAYKCTNLTGGDVDSKVTNLTQLSGSIAPPFNTDVLLPKGKFTYYAFTSGGEYSTTQMKEVDIGGRPTMKPPFPEHMGAFRTEPIIWIGYVTLSDGWLSKAKANDTTGNTPLIPSNSSDPAWSTYFTPHIFACENYESNYTVRINYTDAAQSTTVTNVAHLRPVINTTYLPHIDANDGTADNVTASPPENYILPTSVAQYRRTAAYHSLGFMLRDQINGTVGIGDDRDNLVNPIANTKAIQTNRLLDYGNNYFPYADIQRRIQKFYQDIILSVLGNPQFASVVWAAQPGEQSGVTFNVPDYSKSPMTDEERGYLYPCTKFRMALVYKFNARLLWIVYSISIALAVAGLVVGALALRENGGVVRDTKFSSIVAATRGSGLGRVRWTDGTDGTGVSVGDGVPEEVKGWRMGYGVVDAGAGEGRLDVGDGFIGGGRTVYGFGFERDVRQLRRTPSLVQLTTLGK</sequence>
<organism evidence="3 4">
    <name type="scientific">Pseudoneurospora amorphoporcata</name>
    <dbReference type="NCBI Taxonomy" id="241081"/>
    <lineage>
        <taxon>Eukaryota</taxon>
        <taxon>Fungi</taxon>
        <taxon>Dikarya</taxon>
        <taxon>Ascomycota</taxon>
        <taxon>Pezizomycotina</taxon>
        <taxon>Sordariomycetes</taxon>
        <taxon>Sordariomycetidae</taxon>
        <taxon>Sordariales</taxon>
        <taxon>Sordariaceae</taxon>
        <taxon>Pseudoneurospora</taxon>
    </lineage>
</organism>
<keyword evidence="2" id="KW-0472">Membrane</keyword>
<reference evidence="3" key="2">
    <citation type="submission" date="2023-06" db="EMBL/GenBank/DDBJ databases">
        <authorList>
            <consortium name="Lawrence Berkeley National Laboratory"/>
            <person name="Mondo S.J."/>
            <person name="Hensen N."/>
            <person name="Bonometti L."/>
            <person name="Westerberg I."/>
            <person name="Brannstrom I.O."/>
            <person name="Guillou S."/>
            <person name="Cros-Aarteil S."/>
            <person name="Calhoun S."/>
            <person name="Haridas S."/>
            <person name="Kuo A."/>
            <person name="Pangilinan J."/>
            <person name="Riley R."/>
            <person name="Labutti K."/>
            <person name="Andreopoulos B."/>
            <person name="Lipzen A."/>
            <person name="Chen C."/>
            <person name="Yanf M."/>
            <person name="Daum C."/>
            <person name="Ng V."/>
            <person name="Clum A."/>
            <person name="Steindorff A."/>
            <person name="Ohm R."/>
            <person name="Martin F."/>
            <person name="Silar P."/>
            <person name="Natvig D."/>
            <person name="Lalanne C."/>
            <person name="Gautier V."/>
            <person name="Ament-Velasquez S.L."/>
            <person name="Kruys A."/>
            <person name="Hutchinson M.I."/>
            <person name="Powell A.J."/>
            <person name="Barry K."/>
            <person name="Miller A.N."/>
            <person name="Grigoriev I.V."/>
            <person name="Debuchy R."/>
            <person name="Gladieux P."/>
            <person name="Thoren M.H."/>
            <person name="Johannesson H."/>
        </authorList>
    </citation>
    <scope>NUCLEOTIDE SEQUENCE</scope>
    <source>
        <strain evidence="3">CBS 626.80</strain>
    </source>
</reference>
<dbReference type="PANTHER" id="PTHR35041">
    <property type="entry name" value="MEDIATOR OF RNA POLYMERASE II TRANSCRIPTION SUBUNIT 1"/>
    <property type="match status" value="1"/>
</dbReference>
<feature type="region of interest" description="Disordered" evidence="1">
    <location>
        <begin position="1"/>
        <end position="55"/>
    </location>
</feature>
<name>A0AAN6P580_9PEZI</name>
<evidence type="ECO:0000313" key="4">
    <source>
        <dbReference type="Proteomes" id="UP001303222"/>
    </source>
</evidence>
<keyword evidence="2" id="KW-0812">Transmembrane</keyword>
<feature type="transmembrane region" description="Helical" evidence="2">
    <location>
        <begin position="199"/>
        <end position="222"/>
    </location>
</feature>
<evidence type="ECO:0000256" key="2">
    <source>
        <dbReference type="SAM" id="Phobius"/>
    </source>
</evidence>
<accession>A0AAN6P580</accession>
<comment type="caution">
    <text evidence="3">The sequence shown here is derived from an EMBL/GenBank/DDBJ whole genome shotgun (WGS) entry which is preliminary data.</text>
</comment>
<dbReference type="Proteomes" id="UP001303222">
    <property type="component" value="Unassembled WGS sequence"/>
</dbReference>
<proteinExistence type="predicted"/>
<protein>
    <recommendedName>
        <fullName evidence="5">Formylmethionine deformylase-like protein</fullName>
    </recommendedName>
</protein>
<keyword evidence="2" id="KW-1133">Transmembrane helix</keyword>
<reference evidence="3" key="1">
    <citation type="journal article" date="2023" name="Mol. Phylogenet. Evol.">
        <title>Genome-scale phylogeny and comparative genomics of the fungal order Sordariales.</title>
        <authorList>
            <person name="Hensen N."/>
            <person name="Bonometti L."/>
            <person name="Westerberg I."/>
            <person name="Brannstrom I.O."/>
            <person name="Guillou S."/>
            <person name="Cros-Aarteil S."/>
            <person name="Calhoun S."/>
            <person name="Haridas S."/>
            <person name="Kuo A."/>
            <person name="Mondo S."/>
            <person name="Pangilinan J."/>
            <person name="Riley R."/>
            <person name="LaButti K."/>
            <person name="Andreopoulos B."/>
            <person name="Lipzen A."/>
            <person name="Chen C."/>
            <person name="Yan M."/>
            <person name="Daum C."/>
            <person name="Ng V."/>
            <person name="Clum A."/>
            <person name="Steindorff A."/>
            <person name="Ohm R.A."/>
            <person name="Martin F."/>
            <person name="Silar P."/>
            <person name="Natvig D.O."/>
            <person name="Lalanne C."/>
            <person name="Gautier V."/>
            <person name="Ament-Velasquez S.L."/>
            <person name="Kruys A."/>
            <person name="Hutchinson M.I."/>
            <person name="Powell A.J."/>
            <person name="Barry K."/>
            <person name="Miller A.N."/>
            <person name="Grigoriev I.V."/>
            <person name="Debuchy R."/>
            <person name="Gladieux P."/>
            <person name="Hiltunen Thoren M."/>
            <person name="Johannesson H."/>
        </authorList>
    </citation>
    <scope>NUCLEOTIDE SEQUENCE</scope>
    <source>
        <strain evidence="3">CBS 626.80</strain>
    </source>
</reference>
<evidence type="ECO:0000313" key="3">
    <source>
        <dbReference type="EMBL" id="KAK3956684.1"/>
    </source>
</evidence>
<evidence type="ECO:0000256" key="1">
    <source>
        <dbReference type="SAM" id="MobiDB-lite"/>
    </source>
</evidence>
<dbReference type="EMBL" id="MU859064">
    <property type="protein sequence ID" value="KAK3956684.1"/>
    <property type="molecule type" value="Genomic_DNA"/>
</dbReference>
<feature type="transmembrane region" description="Helical" evidence="2">
    <location>
        <begin position="264"/>
        <end position="289"/>
    </location>
</feature>
<dbReference type="AlphaFoldDB" id="A0AAN6P580"/>
<feature type="transmembrane region" description="Helical" evidence="2">
    <location>
        <begin position="726"/>
        <end position="749"/>
    </location>
</feature>
<gene>
    <name evidence="3" type="ORF">QBC32DRAFT_330653</name>
</gene>
<feature type="transmembrane region" description="Helical" evidence="2">
    <location>
        <begin position="167"/>
        <end position="187"/>
    </location>
</feature>
<keyword evidence="4" id="KW-1185">Reference proteome</keyword>
<evidence type="ECO:0008006" key="5">
    <source>
        <dbReference type="Google" id="ProtNLM"/>
    </source>
</evidence>
<dbReference type="PANTHER" id="PTHR35041:SF3">
    <property type="entry name" value="FORMYLMETHIONINE DEFORMYLASE-LIKE PROTEIN"/>
    <property type="match status" value="1"/>
</dbReference>